<dbReference type="EMBL" id="BOOY01000010">
    <property type="protein sequence ID" value="GIJ02474.1"/>
    <property type="molecule type" value="Genomic_DNA"/>
</dbReference>
<dbReference type="NCBIfam" id="NF047832">
    <property type="entry name" value="caspase_w_EACC1"/>
    <property type="match status" value="1"/>
</dbReference>
<reference evidence="3" key="1">
    <citation type="submission" date="2021-01" db="EMBL/GenBank/DDBJ databases">
        <title>Whole genome shotgun sequence of Spirilliplanes yamanashiensis NBRC 15828.</title>
        <authorList>
            <person name="Komaki H."/>
            <person name="Tamura T."/>
        </authorList>
    </citation>
    <scope>NUCLEOTIDE SEQUENCE</scope>
    <source>
        <strain evidence="3">NBRC 15828</strain>
    </source>
</reference>
<organism evidence="3 4">
    <name type="scientific">Spirilliplanes yamanashiensis</name>
    <dbReference type="NCBI Taxonomy" id="42233"/>
    <lineage>
        <taxon>Bacteria</taxon>
        <taxon>Bacillati</taxon>
        <taxon>Actinomycetota</taxon>
        <taxon>Actinomycetes</taxon>
        <taxon>Micromonosporales</taxon>
        <taxon>Micromonosporaceae</taxon>
        <taxon>Spirilliplanes</taxon>
    </lineage>
</organism>
<feature type="transmembrane region" description="Helical" evidence="1">
    <location>
        <begin position="311"/>
        <end position="337"/>
    </location>
</feature>
<feature type="transmembrane region" description="Helical" evidence="1">
    <location>
        <begin position="409"/>
        <end position="426"/>
    </location>
</feature>
<keyword evidence="1" id="KW-0812">Transmembrane</keyword>
<accession>A0A8J4DIK9</accession>
<evidence type="ECO:0000259" key="2">
    <source>
        <dbReference type="Pfam" id="PF00656"/>
    </source>
</evidence>
<dbReference type="InterPro" id="IPR029030">
    <property type="entry name" value="Caspase-like_dom_sf"/>
</dbReference>
<dbReference type="Pfam" id="PF00656">
    <property type="entry name" value="Peptidase_C14"/>
    <property type="match status" value="1"/>
</dbReference>
<sequence length="433" mass="44784">MAGDGSRRALIVANAVYDDAGLAGLVAPAGDAAGLARVLADPEVCGFEVSVLVDGSSAEVRRAVDDFLAERERGDLLLLYFSCHGLKDEQGRLYFAARDTRRDRLPSTATPAGFVNELLLGCRSRRKVLVLDCCYSGAFATGLRVKSDPQVHTAAHFDARGMVVLTASDAAQYAFDGDAVRGSAARSAFTEALIAGLATGEADLDGDGLVSVDDAHEFVRRRLADLPQRQSPRKWEFDVQGRIVLGRSGRPAGAAAPPAVLPPAPAGAEPVVRQPAWWGALAAAAAAAAGVSGLVGWVLARWAYGALPDEYVAPGVAGAALAAALAGGAWGAAYAVVGALGPPVRADGRGPFLRWARLLGTVVVPRKPRPFLRALAEAVPLNVAGTLAVCGALAALTHPALGAEGRERLFHLAFVVLTAVPLGAYLRRAAGPD</sequence>
<gene>
    <name evidence="3" type="ORF">Sya03_18260</name>
</gene>
<feature type="transmembrane region" description="Helical" evidence="1">
    <location>
        <begin position="276"/>
        <end position="299"/>
    </location>
</feature>
<dbReference type="InterPro" id="IPR052039">
    <property type="entry name" value="Caspase-related_regulators"/>
</dbReference>
<feature type="domain" description="Peptidase C14 caspase" evidence="2">
    <location>
        <begin position="7"/>
        <end position="231"/>
    </location>
</feature>
<dbReference type="Gene3D" id="3.40.50.1460">
    <property type="match status" value="1"/>
</dbReference>
<dbReference type="PANTHER" id="PTHR22576:SF37">
    <property type="entry name" value="MUCOSA-ASSOCIATED LYMPHOID TISSUE LYMPHOMA TRANSLOCATION PROTEIN 1"/>
    <property type="match status" value="1"/>
</dbReference>
<dbReference type="PANTHER" id="PTHR22576">
    <property type="entry name" value="MUCOSA ASSOCIATED LYMPHOID TISSUE LYMPHOMA TRANSLOCATION PROTEIN 1/PARACASPASE"/>
    <property type="match status" value="1"/>
</dbReference>
<dbReference type="GO" id="GO:0004197">
    <property type="term" value="F:cysteine-type endopeptidase activity"/>
    <property type="evidence" value="ECO:0007669"/>
    <property type="project" value="InterPro"/>
</dbReference>
<protein>
    <recommendedName>
        <fullName evidence="2">Peptidase C14 caspase domain-containing protein</fullName>
    </recommendedName>
</protein>
<evidence type="ECO:0000313" key="4">
    <source>
        <dbReference type="Proteomes" id="UP000652013"/>
    </source>
</evidence>
<dbReference type="GO" id="GO:0006508">
    <property type="term" value="P:proteolysis"/>
    <property type="evidence" value="ECO:0007669"/>
    <property type="project" value="InterPro"/>
</dbReference>
<name>A0A8J4DIK9_9ACTN</name>
<comment type="caution">
    <text evidence="3">The sequence shown here is derived from an EMBL/GenBank/DDBJ whole genome shotgun (WGS) entry which is preliminary data.</text>
</comment>
<keyword evidence="1" id="KW-1133">Transmembrane helix</keyword>
<proteinExistence type="predicted"/>
<dbReference type="RefSeq" id="WP_275411438.1">
    <property type="nucleotide sequence ID" value="NZ_BAAAGJ010000012.1"/>
</dbReference>
<dbReference type="Proteomes" id="UP000652013">
    <property type="component" value="Unassembled WGS sequence"/>
</dbReference>
<feature type="transmembrane region" description="Helical" evidence="1">
    <location>
        <begin position="378"/>
        <end position="397"/>
    </location>
</feature>
<evidence type="ECO:0000313" key="3">
    <source>
        <dbReference type="EMBL" id="GIJ02474.1"/>
    </source>
</evidence>
<dbReference type="AlphaFoldDB" id="A0A8J4DIK9"/>
<keyword evidence="1" id="KW-0472">Membrane</keyword>
<dbReference type="SUPFAM" id="SSF52129">
    <property type="entry name" value="Caspase-like"/>
    <property type="match status" value="1"/>
</dbReference>
<dbReference type="InterPro" id="IPR011600">
    <property type="entry name" value="Pept_C14_caspase"/>
</dbReference>
<keyword evidence="4" id="KW-1185">Reference proteome</keyword>
<evidence type="ECO:0000256" key="1">
    <source>
        <dbReference type="SAM" id="Phobius"/>
    </source>
</evidence>